<keyword evidence="8" id="KW-1185">Reference proteome</keyword>
<dbReference type="GO" id="GO:0005886">
    <property type="term" value="C:plasma membrane"/>
    <property type="evidence" value="ECO:0007669"/>
    <property type="project" value="TreeGrafter"/>
</dbReference>
<feature type="transmembrane region" description="Helical" evidence="5">
    <location>
        <begin position="28"/>
        <end position="46"/>
    </location>
</feature>
<protein>
    <recommendedName>
        <fullName evidence="6">EXS domain-containing protein</fullName>
    </recommendedName>
</protein>
<evidence type="ECO:0000256" key="4">
    <source>
        <dbReference type="ARBA" id="ARBA00023136"/>
    </source>
</evidence>
<keyword evidence="3 5" id="KW-1133">Transmembrane helix</keyword>
<evidence type="ECO:0000256" key="2">
    <source>
        <dbReference type="ARBA" id="ARBA00022692"/>
    </source>
</evidence>
<gene>
    <name evidence="7" type="ORF">RHGRI_019422</name>
</gene>
<dbReference type="EMBL" id="JACTNZ010000007">
    <property type="protein sequence ID" value="KAG5538873.1"/>
    <property type="molecule type" value="Genomic_DNA"/>
</dbReference>
<feature type="transmembrane region" description="Helical" evidence="5">
    <location>
        <begin position="66"/>
        <end position="87"/>
    </location>
</feature>
<dbReference type="GO" id="GO:0016036">
    <property type="term" value="P:cellular response to phosphate starvation"/>
    <property type="evidence" value="ECO:0007669"/>
    <property type="project" value="TreeGrafter"/>
</dbReference>
<comment type="subcellular location">
    <subcellularLocation>
        <location evidence="1">Membrane</location>
        <topology evidence="1">Multi-pass membrane protein</topology>
    </subcellularLocation>
</comment>
<evidence type="ECO:0000256" key="1">
    <source>
        <dbReference type="ARBA" id="ARBA00004141"/>
    </source>
</evidence>
<proteinExistence type="predicted"/>
<dbReference type="Pfam" id="PF03124">
    <property type="entry name" value="EXS"/>
    <property type="match status" value="1"/>
</dbReference>
<dbReference type="AlphaFoldDB" id="A0AAV6JFY7"/>
<name>A0AAV6JFY7_9ERIC</name>
<dbReference type="GO" id="GO:0000822">
    <property type="term" value="F:inositol hexakisphosphate binding"/>
    <property type="evidence" value="ECO:0007669"/>
    <property type="project" value="TreeGrafter"/>
</dbReference>
<evidence type="ECO:0000256" key="3">
    <source>
        <dbReference type="ARBA" id="ARBA00022989"/>
    </source>
</evidence>
<comment type="caution">
    <text evidence="7">The sequence shown here is derived from an EMBL/GenBank/DDBJ whole genome shotgun (WGS) entry which is preliminary data.</text>
</comment>
<dbReference type="Proteomes" id="UP000823749">
    <property type="component" value="Chromosome 7"/>
</dbReference>
<keyword evidence="4 5" id="KW-0472">Membrane</keyword>
<keyword evidence="2 5" id="KW-0812">Transmembrane</keyword>
<evidence type="ECO:0000313" key="7">
    <source>
        <dbReference type="EMBL" id="KAG5538873.1"/>
    </source>
</evidence>
<accession>A0AAV6JFY7</accession>
<feature type="domain" description="EXS" evidence="6">
    <location>
        <begin position="28"/>
        <end position="113"/>
    </location>
</feature>
<evidence type="ECO:0000259" key="6">
    <source>
        <dbReference type="Pfam" id="PF03124"/>
    </source>
</evidence>
<dbReference type="GO" id="GO:0005802">
    <property type="term" value="C:trans-Golgi network"/>
    <property type="evidence" value="ECO:0007669"/>
    <property type="project" value="TreeGrafter"/>
</dbReference>
<dbReference type="InterPro" id="IPR004342">
    <property type="entry name" value="EXS_C"/>
</dbReference>
<dbReference type="GO" id="GO:0006817">
    <property type="term" value="P:phosphate ion transport"/>
    <property type="evidence" value="ECO:0007669"/>
    <property type="project" value="TreeGrafter"/>
</dbReference>
<organism evidence="7 8">
    <name type="scientific">Rhododendron griersonianum</name>
    <dbReference type="NCBI Taxonomy" id="479676"/>
    <lineage>
        <taxon>Eukaryota</taxon>
        <taxon>Viridiplantae</taxon>
        <taxon>Streptophyta</taxon>
        <taxon>Embryophyta</taxon>
        <taxon>Tracheophyta</taxon>
        <taxon>Spermatophyta</taxon>
        <taxon>Magnoliopsida</taxon>
        <taxon>eudicotyledons</taxon>
        <taxon>Gunneridae</taxon>
        <taxon>Pentapetalae</taxon>
        <taxon>asterids</taxon>
        <taxon>Ericales</taxon>
        <taxon>Ericaceae</taxon>
        <taxon>Ericoideae</taxon>
        <taxon>Rhodoreae</taxon>
        <taxon>Rhododendron</taxon>
    </lineage>
</organism>
<evidence type="ECO:0000313" key="8">
    <source>
        <dbReference type="Proteomes" id="UP000823749"/>
    </source>
</evidence>
<dbReference type="PANTHER" id="PTHR10783:SF4">
    <property type="entry name" value="PHOSPHATE TRANSPORTER PHO1 HOMOLOG 3"/>
    <property type="match status" value="1"/>
</dbReference>
<sequence length="117" mass="13531">MFEKTIKDFRHENCNLFAKEKVRHNKSLFGYITLCMLMYAANIYFWRRYRVHYPFIFGFKEGTELGFREVLLLSCCVSVLSTAAGLANLDMEMDPKTLDYKAITELVPLGLLVVSSS</sequence>
<evidence type="ECO:0000256" key="5">
    <source>
        <dbReference type="SAM" id="Phobius"/>
    </source>
</evidence>
<dbReference type="PANTHER" id="PTHR10783">
    <property type="entry name" value="XENOTROPIC AND POLYTROPIC RETROVIRUS RECEPTOR 1-RELATED"/>
    <property type="match status" value="1"/>
</dbReference>
<reference evidence="7" key="1">
    <citation type="submission" date="2020-08" db="EMBL/GenBank/DDBJ databases">
        <title>Plant Genome Project.</title>
        <authorList>
            <person name="Zhang R.-G."/>
        </authorList>
    </citation>
    <scope>NUCLEOTIDE SEQUENCE</scope>
    <source>
        <strain evidence="7">WSP0</strain>
        <tissue evidence="7">Leaf</tissue>
    </source>
</reference>